<dbReference type="AlphaFoldDB" id="A0A1B5FPD2"/>
<proteinExistence type="evidence at transcript level"/>
<sequence>PEDRDKRSPAEDGSLSTVILNRCALPLQFPESNSSLVGLPTEDVEVFFKHLEPTSAFLQPPIATPVTFSSSSSHLPSSSYQGSMFQHGGPPTYHETPTTFIHTASSPVYVPTTRAMLSVQYMTNGNTGVPQTSNHAAVWCPPEQGYTSSNTHSTISHQRPTFPPSPPITSLSSRETSFSSALSRTNGLSPFTHYDIPQWNGYEGINSNLQRASPTLSRRPSTGHQSQEVSSAYLWFPESTVSLEGPEYFAEGRECVNCGAISTPLWRRDGTGHYLCNACGLYHKMNGVNRPLIKPQRRMSTSRRMGLQCANCQTSTTTLWRRNNEGEPVCNA</sequence>
<comment type="subcellular location">
    <subcellularLocation>
        <location evidence="1">Nucleus</location>
    </subcellularLocation>
</comment>
<dbReference type="FunFam" id="3.30.50.10:FF:000001">
    <property type="entry name" value="GATA transcription factor (GATAd)"/>
    <property type="match status" value="1"/>
</dbReference>
<evidence type="ECO:0000256" key="2">
    <source>
        <dbReference type="ARBA" id="ARBA00022723"/>
    </source>
</evidence>
<dbReference type="Pfam" id="PF05349">
    <property type="entry name" value="GATA-N"/>
    <property type="match status" value="1"/>
</dbReference>
<keyword evidence="7" id="KW-0238">DNA-binding</keyword>
<evidence type="ECO:0000256" key="12">
    <source>
        <dbReference type="SAM" id="MobiDB-lite"/>
    </source>
</evidence>
<dbReference type="InterPro" id="IPR013088">
    <property type="entry name" value="Znf_NHR/GATA"/>
</dbReference>
<dbReference type="InterPro" id="IPR008013">
    <property type="entry name" value="GATA_N"/>
</dbReference>
<dbReference type="PROSITE" id="PS50114">
    <property type="entry name" value="GATA_ZN_FINGER_2"/>
    <property type="match status" value="2"/>
</dbReference>
<evidence type="ECO:0000313" key="14">
    <source>
        <dbReference type="EMBL" id="CUW78640.1"/>
    </source>
</evidence>
<gene>
    <name evidence="14" type="primary">Gata456</name>
</gene>
<dbReference type="CDD" id="cd00202">
    <property type="entry name" value="ZnF_GATA"/>
    <property type="match status" value="2"/>
</dbReference>
<organism evidence="14">
    <name type="scientific">Euperipatoides kanangrensis</name>
    <dbReference type="NCBI Taxonomy" id="488523"/>
    <lineage>
        <taxon>Eukaryota</taxon>
        <taxon>Metazoa</taxon>
        <taxon>Ecdysozoa</taxon>
        <taxon>Onychophora</taxon>
        <taxon>Udeonychophora</taxon>
        <taxon>Euonychophora</taxon>
        <taxon>Peripatopsidae</taxon>
        <taxon>Euperipatoides</taxon>
    </lineage>
</organism>
<dbReference type="GO" id="GO:0005634">
    <property type="term" value="C:nucleus"/>
    <property type="evidence" value="ECO:0007669"/>
    <property type="project" value="UniProtKB-SubCell"/>
</dbReference>
<evidence type="ECO:0000256" key="4">
    <source>
        <dbReference type="ARBA" id="ARBA00022771"/>
    </source>
</evidence>
<accession>A0A1B5FPD2</accession>
<keyword evidence="5" id="KW-0862">Zinc</keyword>
<dbReference type="Gene3D" id="3.30.50.10">
    <property type="entry name" value="Erythroid Transcription Factor GATA-1, subunit A"/>
    <property type="match status" value="2"/>
</dbReference>
<keyword evidence="3" id="KW-0677">Repeat</keyword>
<dbReference type="PROSITE" id="PS00344">
    <property type="entry name" value="GATA_ZN_FINGER_1"/>
    <property type="match status" value="1"/>
</dbReference>
<evidence type="ECO:0000256" key="11">
    <source>
        <dbReference type="PROSITE-ProRule" id="PRU00094"/>
    </source>
</evidence>
<dbReference type="Pfam" id="PF00320">
    <property type="entry name" value="GATA"/>
    <property type="match status" value="2"/>
</dbReference>
<keyword evidence="4 11" id="KW-0863">Zinc-finger</keyword>
<evidence type="ECO:0000256" key="5">
    <source>
        <dbReference type="ARBA" id="ARBA00022833"/>
    </source>
</evidence>
<dbReference type="PANTHER" id="PTHR10071">
    <property type="entry name" value="TRANSCRIPTION FACTOR GATA FAMILY MEMBER"/>
    <property type="match status" value="1"/>
</dbReference>
<keyword evidence="2" id="KW-0479">Metal-binding</keyword>
<dbReference type="PANTHER" id="PTHR10071:SF337">
    <property type="entry name" value="GATA-BINDING FACTOR A"/>
    <property type="match status" value="1"/>
</dbReference>
<feature type="non-terminal residue" evidence="14">
    <location>
        <position position="1"/>
    </location>
</feature>
<feature type="domain" description="GATA-type" evidence="13">
    <location>
        <begin position="303"/>
        <end position="332"/>
    </location>
</feature>
<feature type="non-terminal residue" evidence="14">
    <location>
        <position position="332"/>
    </location>
</feature>
<dbReference type="GO" id="GO:0000122">
    <property type="term" value="P:negative regulation of transcription by RNA polymerase II"/>
    <property type="evidence" value="ECO:0007669"/>
    <property type="project" value="TreeGrafter"/>
</dbReference>
<feature type="domain" description="GATA-type" evidence="13">
    <location>
        <begin position="249"/>
        <end position="303"/>
    </location>
</feature>
<keyword evidence="9" id="KW-0804">Transcription</keyword>
<evidence type="ECO:0000256" key="1">
    <source>
        <dbReference type="ARBA" id="ARBA00004123"/>
    </source>
</evidence>
<keyword evidence="6" id="KW-0805">Transcription regulation</keyword>
<dbReference type="GO" id="GO:0000978">
    <property type="term" value="F:RNA polymerase II cis-regulatory region sequence-specific DNA binding"/>
    <property type="evidence" value="ECO:0007669"/>
    <property type="project" value="TreeGrafter"/>
</dbReference>
<feature type="region of interest" description="Disordered" evidence="12">
    <location>
        <begin position="149"/>
        <end position="177"/>
    </location>
</feature>
<evidence type="ECO:0000256" key="8">
    <source>
        <dbReference type="ARBA" id="ARBA00023159"/>
    </source>
</evidence>
<dbReference type="PRINTS" id="PR00619">
    <property type="entry name" value="GATAZNFINGER"/>
</dbReference>
<name>A0A1B5FPD2_9BILA</name>
<feature type="compositionally biased region" description="Polar residues" evidence="12">
    <location>
        <begin position="149"/>
        <end position="159"/>
    </location>
</feature>
<keyword evidence="8" id="KW-0010">Activator</keyword>
<dbReference type="InterPro" id="IPR000679">
    <property type="entry name" value="Znf_GATA"/>
</dbReference>
<reference evidence="14" key="1">
    <citation type="submission" date="2015-12" db="EMBL/GenBank/DDBJ databases">
        <title>Onychophoran gut and endoderm development.</title>
        <authorList>
            <person name="Janssen R."/>
        </authorList>
    </citation>
    <scope>NUCLEOTIDE SEQUENCE</scope>
    <source>
        <tissue evidence="14">Embryonic</tissue>
    </source>
</reference>
<evidence type="ECO:0000256" key="10">
    <source>
        <dbReference type="ARBA" id="ARBA00023242"/>
    </source>
</evidence>
<dbReference type="GO" id="GO:0008270">
    <property type="term" value="F:zinc ion binding"/>
    <property type="evidence" value="ECO:0007669"/>
    <property type="project" value="UniProtKB-KW"/>
</dbReference>
<dbReference type="GO" id="GO:0045165">
    <property type="term" value="P:cell fate commitment"/>
    <property type="evidence" value="ECO:0007669"/>
    <property type="project" value="TreeGrafter"/>
</dbReference>
<dbReference type="SMART" id="SM00401">
    <property type="entry name" value="ZnF_GATA"/>
    <property type="match status" value="2"/>
</dbReference>
<evidence type="ECO:0000256" key="3">
    <source>
        <dbReference type="ARBA" id="ARBA00022737"/>
    </source>
</evidence>
<keyword evidence="10" id="KW-0539">Nucleus</keyword>
<dbReference type="SUPFAM" id="SSF57716">
    <property type="entry name" value="Glucocorticoid receptor-like (DNA-binding domain)"/>
    <property type="match status" value="2"/>
</dbReference>
<dbReference type="InterPro" id="IPR039355">
    <property type="entry name" value="Transcription_factor_GATA"/>
</dbReference>
<evidence type="ECO:0000256" key="7">
    <source>
        <dbReference type="ARBA" id="ARBA00023125"/>
    </source>
</evidence>
<dbReference type="EMBL" id="LN998116">
    <property type="protein sequence ID" value="CUW78640.1"/>
    <property type="molecule type" value="mRNA"/>
</dbReference>
<dbReference type="GO" id="GO:0045944">
    <property type="term" value="P:positive regulation of transcription by RNA polymerase II"/>
    <property type="evidence" value="ECO:0007669"/>
    <property type="project" value="TreeGrafter"/>
</dbReference>
<evidence type="ECO:0000256" key="9">
    <source>
        <dbReference type="ARBA" id="ARBA00023163"/>
    </source>
</evidence>
<evidence type="ECO:0000259" key="13">
    <source>
        <dbReference type="PROSITE" id="PS50114"/>
    </source>
</evidence>
<evidence type="ECO:0000256" key="6">
    <source>
        <dbReference type="ARBA" id="ARBA00023015"/>
    </source>
</evidence>
<dbReference type="GO" id="GO:0000981">
    <property type="term" value="F:DNA-binding transcription factor activity, RNA polymerase II-specific"/>
    <property type="evidence" value="ECO:0007669"/>
    <property type="project" value="TreeGrafter"/>
</dbReference>
<protein>
    <submittedName>
        <fullName evidence="14">GATA456</fullName>
    </submittedName>
</protein>